<dbReference type="InterPro" id="IPR018313">
    <property type="entry name" value="SBP_3_CS"/>
</dbReference>
<evidence type="ECO:0000259" key="5">
    <source>
        <dbReference type="SMART" id="SM00062"/>
    </source>
</evidence>
<reference evidence="6" key="1">
    <citation type="submission" date="2022-04" db="EMBL/GenBank/DDBJ databases">
        <title>Roseomonas acroporae sp. nov., isolated from coral Acropora digitifera.</title>
        <authorList>
            <person name="Sun H."/>
        </authorList>
    </citation>
    <scope>NUCLEOTIDE SEQUENCE</scope>
    <source>
        <strain evidence="6">NAR14</strain>
    </source>
</reference>
<comment type="subcellular location">
    <subcellularLocation>
        <location evidence="1">Cell envelope</location>
    </subcellularLocation>
</comment>
<dbReference type="PANTHER" id="PTHR35936">
    <property type="entry name" value="MEMBRANE-BOUND LYTIC MUREIN TRANSGLYCOSYLASE F"/>
    <property type="match status" value="1"/>
</dbReference>
<protein>
    <submittedName>
        <fullName evidence="6">Transporter substrate-binding domain-containing protein</fullName>
    </submittedName>
</protein>
<organism evidence="6 7">
    <name type="scientific">Roseomonas acroporae</name>
    <dbReference type="NCBI Taxonomy" id="2937791"/>
    <lineage>
        <taxon>Bacteria</taxon>
        <taxon>Pseudomonadati</taxon>
        <taxon>Pseudomonadota</taxon>
        <taxon>Alphaproteobacteria</taxon>
        <taxon>Acetobacterales</taxon>
        <taxon>Roseomonadaceae</taxon>
        <taxon>Roseomonas</taxon>
    </lineage>
</organism>
<dbReference type="RefSeq" id="WP_248668951.1">
    <property type="nucleotide sequence ID" value="NZ_JALPRX010000097.1"/>
</dbReference>
<comment type="similarity">
    <text evidence="2 4">Belongs to the bacterial solute-binding protein 3 family.</text>
</comment>
<gene>
    <name evidence="6" type="ORF">M0638_20935</name>
</gene>
<dbReference type="SMART" id="SM00062">
    <property type="entry name" value="PBPb"/>
    <property type="match status" value="1"/>
</dbReference>
<dbReference type="Gene3D" id="3.40.190.10">
    <property type="entry name" value="Periplasmic binding protein-like II"/>
    <property type="match status" value="2"/>
</dbReference>
<evidence type="ECO:0000313" key="7">
    <source>
        <dbReference type="Proteomes" id="UP001139516"/>
    </source>
</evidence>
<dbReference type="InterPro" id="IPR001638">
    <property type="entry name" value="Solute-binding_3/MltF_N"/>
</dbReference>
<dbReference type="AlphaFoldDB" id="A0A9X1YDQ9"/>
<dbReference type="Proteomes" id="UP001139516">
    <property type="component" value="Unassembled WGS sequence"/>
</dbReference>
<accession>A0A9X1YDQ9</accession>
<evidence type="ECO:0000256" key="1">
    <source>
        <dbReference type="ARBA" id="ARBA00004196"/>
    </source>
</evidence>
<feature type="domain" description="Solute-binding protein family 3/N-terminal" evidence="5">
    <location>
        <begin position="42"/>
        <end position="266"/>
    </location>
</feature>
<evidence type="ECO:0000256" key="2">
    <source>
        <dbReference type="ARBA" id="ARBA00010333"/>
    </source>
</evidence>
<dbReference type="GO" id="GO:0030313">
    <property type="term" value="C:cell envelope"/>
    <property type="evidence" value="ECO:0007669"/>
    <property type="project" value="UniProtKB-SubCell"/>
</dbReference>
<evidence type="ECO:0000313" key="6">
    <source>
        <dbReference type="EMBL" id="MCK8786842.1"/>
    </source>
</evidence>
<proteinExistence type="inferred from homology"/>
<sequence>MAAGTAAGTTGGIAGAAAADLVSEYAPGAAGSRLPAILARGVVRVCIWPGEHAFSRRNPHNGELEGFDIDLAQLLAARLAVGVAFVEVTGGAPSAPLETDQCDVALAGIGVMMADPRRIDLSAPYMESPLVAVTRRGGGGPRRWSEIDSPGVVVVVARDTVPAEVMRRSLRQGSMLLLDDADECLAELMTGRADVLVSSLPQALHLERTEDWVQLFRAPPNLPRLRHGYAILPGDGAWKTELDRFVAAIQSDGSLARAARRNGLPVASPR</sequence>
<dbReference type="SUPFAM" id="SSF53850">
    <property type="entry name" value="Periplasmic binding protein-like II"/>
    <property type="match status" value="1"/>
</dbReference>
<evidence type="ECO:0000256" key="3">
    <source>
        <dbReference type="ARBA" id="ARBA00022729"/>
    </source>
</evidence>
<keyword evidence="7" id="KW-1185">Reference proteome</keyword>
<dbReference type="PROSITE" id="PS01039">
    <property type="entry name" value="SBP_BACTERIAL_3"/>
    <property type="match status" value="1"/>
</dbReference>
<evidence type="ECO:0000256" key="4">
    <source>
        <dbReference type="RuleBase" id="RU003744"/>
    </source>
</evidence>
<keyword evidence="3" id="KW-0732">Signal</keyword>
<comment type="caution">
    <text evidence="6">The sequence shown here is derived from an EMBL/GenBank/DDBJ whole genome shotgun (WGS) entry which is preliminary data.</text>
</comment>
<name>A0A9X1YDQ9_9PROT</name>
<dbReference type="EMBL" id="JALPRX010000097">
    <property type="protein sequence ID" value="MCK8786842.1"/>
    <property type="molecule type" value="Genomic_DNA"/>
</dbReference>
<dbReference type="PANTHER" id="PTHR35936:SF17">
    <property type="entry name" value="ARGININE-BINDING EXTRACELLULAR PROTEIN ARTP"/>
    <property type="match status" value="1"/>
</dbReference>
<dbReference type="Pfam" id="PF00497">
    <property type="entry name" value="SBP_bac_3"/>
    <property type="match status" value="1"/>
</dbReference>